<keyword evidence="5" id="KW-1185">Reference proteome</keyword>
<dbReference type="PANTHER" id="PTHR43540">
    <property type="entry name" value="PEROXYUREIDOACRYLATE/UREIDOACRYLATE AMIDOHYDROLASE-RELATED"/>
    <property type="match status" value="1"/>
</dbReference>
<evidence type="ECO:0000256" key="2">
    <source>
        <dbReference type="SAM" id="SignalP"/>
    </source>
</evidence>
<comment type="caution">
    <text evidence="4">The sequence shown here is derived from an EMBL/GenBank/DDBJ whole genome shotgun (WGS) entry which is preliminary data.</text>
</comment>
<protein>
    <submittedName>
        <fullName evidence="4">Cysteine hydrolase</fullName>
    </submittedName>
</protein>
<dbReference type="Proteomes" id="UP000605676">
    <property type="component" value="Unassembled WGS sequence"/>
</dbReference>
<keyword evidence="2" id="KW-0732">Signal</keyword>
<accession>A0ABS1HLL7</accession>
<organism evidence="4 5">
    <name type="scientific">Carboxylicivirga marina</name>
    <dbReference type="NCBI Taxonomy" id="2800988"/>
    <lineage>
        <taxon>Bacteria</taxon>
        <taxon>Pseudomonadati</taxon>
        <taxon>Bacteroidota</taxon>
        <taxon>Bacteroidia</taxon>
        <taxon>Marinilabiliales</taxon>
        <taxon>Marinilabiliaceae</taxon>
        <taxon>Carboxylicivirga</taxon>
    </lineage>
</organism>
<dbReference type="RefSeq" id="WP_200465733.1">
    <property type="nucleotide sequence ID" value="NZ_JAENRR010000035.1"/>
</dbReference>
<evidence type="ECO:0000256" key="1">
    <source>
        <dbReference type="ARBA" id="ARBA00022801"/>
    </source>
</evidence>
<evidence type="ECO:0000313" key="4">
    <source>
        <dbReference type="EMBL" id="MBK3518506.1"/>
    </source>
</evidence>
<dbReference type="EMBL" id="JAENRR010000035">
    <property type="protein sequence ID" value="MBK3518506.1"/>
    <property type="molecule type" value="Genomic_DNA"/>
</dbReference>
<dbReference type="InterPro" id="IPR036380">
    <property type="entry name" value="Isochorismatase-like_sf"/>
</dbReference>
<proteinExistence type="predicted"/>
<dbReference type="PANTHER" id="PTHR43540:SF1">
    <property type="entry name" value="ISOCHORISMATASE HYDROLASE"/>
    <property type="match status" value="1"/>
</dbReference>
<evidence type="ECO:0000259" key="3">
    <source>
        <dbReference type="Pfam" id="PF00857"/>
    </source>
</evidence>
<feature type="chain" id="PRO_5046187900" evidence="2">
    <location>
        <begin position="22"/>
        <end position="194"/>
    </location>
</feature>
<dbReference type="Gene3D" id="3.40.50.850">
    <property type="entry name" value="Isochorismatase-like"/>
    <property type="match status" value="1"/>
</dbReference>
<dbReference type="Pfam" id="PF00857">
    <property type="entry name" value="Isochorismatase"/>
    <property type="match status" value="1"/>
</dbReference>
<evidence type="ECO:0000313" key="5">
    <source>
        <dbReference type="Proteomes" id="UP000605676"/>
    </source>
</evidence>
<dbReference type="InterPro" id="IPR050272">
    <property type="entry name" value="Isochorismatase-like_hydrls"/>
</dbReference>
<dbReference type="InterPro" id="IPR000868">
    <property type="entry name" value="Isochorismatase-like_dom"/>
</dbReference>
<dbReference type="CDD" id="cd01014">
    <property type="entry name" value="nicotinamidase_related"/>
    <property type="match status" value="1"/>
</dbReference>
<feature type="signal peptide" evidence="2">
    <location>
        <begin position="1"/>
        <end position="21"/>
    </location>
</feature>
<gene>
    <name evidence="4" type="ORF">JIV24_14270</name>
</gene>
<dbReference type="GO" id="GO:0016787">
    <property type="term" value="F:hydrolase activity"/>
    <property type="evidence" value="ECO:0007669"/>
    <property type="project" value="UniProtKB-KW"/>
</dbReference>
<name>A0ABS1HLL7_9BACT</name>
<sequence length="194" mass="21265">MMKQILLIVMCLIAFTVPQKAQNSKGLLLIDIQEFYFPGGAVELVGAEQASAKAASILDYFRENDLLVIHVVHKVKSGGEIHHLLKPLDSEKVITKTDVNAFNGTDLKECIDKAGIEELVIIGMQTHMCLEAAVRAAADLGYKVTVVDSACATRDLEYDGVVIPALQVHASTLSTLKSYAEIISFEVFREKFLN</sequence>
<feature type="domain" description="Isochorismatase-like" evidence="3">
    <location>
        <begin position="27"/>
        <end position="160"/>
    </location>
</feature>
<reference evidence="4 5" key="1">
    <citation type="submission" date="2021-01" db="EMBL/GenBank/DDBJ databases">
        <title>Carboxyliciviraga sp.nov., isolated from coastal sediments.</title>
        <authorList>
            <person name="Lu D."/>
            <person name="Zhang T."/>
        </authorList>
    </citation>
    <scope>NUCLEOTIDE SEQUENCE [LARGE SCALE GENOMIC DNA]</scope>
    <source>
        <strain evidence="4 5">N1Y132</strain>
    </source>
</reference>
<keyword evidence="1 4" id="KW-0378">Hydrolase</keyword>
<dbReference type="SUPFAM" id="SSF52499">
    <property type="entry name" value="Isochorismatase-like hydrolases"/>
    <property type="match status" value="1"/>
</dbReference>